<dbReference type="GO" id="GO:0046872">
    <property type="term" value="F:metal ion binding"/>
    <property type="evidence" value="ECO:0007669"/>
    <property type="project" value="UniProtKB-KW"/>
</dbReference>
<keyword evidence="5" id="KW-0460">Magnesium</keyword>
<evidence type="ECO:0000256" key="3">
    <source>
        <dbReference type="ARBA" id="ARBA00022679"/>
    </source>
</evidence>
<dbReference type="SFLD" id="SFLDS00005">
    <property type="entry name" value="Isoprenoid_Synthase_Type_I"/>
    <property type="match status" value="1"/>
</dbReference>
<reference evidence="8" key="1">
    <citation type="submission" date="2020-10" db="EMBL/GenBank/DDBJ databases">
        <authorList>
            <person name="Gilroy R."/>
        </authorList>
    </citation>
    <scope>NUCLEOTIDE SEQUENCE</scope>
    <source>
        <strain evidence="8">21143</strain>
    </source>
</reference>
<comment type="similarity">
    <text evidence="2 7">Belongs to the FPP/GGPP synthase family.</text>
</comment>
<dbReference type="CDD" id="cd00685">
    <property type="entry name" value="Trans_IPPS_HT"/>
    <property type="match status" value="1"/>
</dbReference>
<dbReference type="Gene3D" id="1.10.600.10">
    <property type="entry name" value="Farnesyl Diphosphate Synthase"/>
    <property type="match status" value="1"/>
</dbReference>
<dbReference type="PANTHER" id="PTHR43281:SF1">
    <property type="entry name" value="FARNESYL DIPHOSPHATE SYNTHASE"/>
    <property type="match status" value="1"/>
</dbReference>
<keyword evidence="6" id="KW-0414">Isoprene biosynthesis</keyword>
<dbReference type="GO" id="GO:0004659">
    <property type="term" value="F:prenyltransferase activity"/>
    <property type="evidence" value="ECO:0007669"/>
    <property type="project" value="InterPro"/>
</dbReference>
<comment type="cofactor">
    <cofactor evidence="1">
        <name>Mg(2+)</name>
        <dbReference type="ChEBI" id="CHEBI:18420"/>
    </cofactor>
</comment>
<evidence type="ECO:0000313" key="9">
    <source>
        <dbReference type="Proteomes" id="UP000886722"/>
    </source>
</evidence>
<comment type="caution">
    <text evidence="8">The sequence shown here is derived from an EMBL/GenBank/DDBJ whole genome shotgun (WGS) entry which is preliminary data.</text>
</comment>
<dbReference type="InterPro" id="IPR000092">
    <property type="entry name" value="Polyprenyl_synt"/>
</dbReference>
<evidence type="ECO:0000256" key="1">
    <source>
        <dbReference type="ARBA" id="ARBA00001946"/>
    </source>
</evidence>
<dbReference type="GO" id="GO:0008299">
    <property type="term" value="P:isoprenoid biosynthetic process"/>
    <property type="evidence" value="ECO:0007669"/>
    <property type="project" value="UniProtKB-KW"/>
</dbReference>
<accession>A0A9D1GEI1</accession>
<evidence type="ECO:0000313" key="8">
    <source>
        <dbReference type="EMBL" id="HIT39316.1"/>
    </source>
</evidence>
<dbReference type="SUPFAM" id="SSF48576">
    <property type="entry name" value="Terpenoid synthases"/>
    <property type="match status" value="1"/>
</dbReference>
<dbReference type="Pfam" id="PF00348">
    <property type="entry name" value="polyprenyl_synt"/>
    <property type="match status" value="1"/>
</dbReference>
<keyword evidence="3 7" id="KW-0808">Transferase</keyword>
<dbReference type="AlphaFoldDB" id="A0A9D1GEI1"/>
<proteinExistence type="inferred from homology"/>
<dbReference type="SFLD" id="SFLDG01017">
    <property type="entry name" value="Polyprenyl_Transferase_Like"/>
    <property type="match status" value="1"/>
</dbReference>
<dbReference type="PROSITE" id="PS00444">
    <property type="entry name" value="POLYPRENYL_SYNTHASE_2"/>
    <property type="match status" value="1"/>
</dbReference>
<evidence type="ECO:0000256" key="5">
    <source>
        <dbReference type="ARBA" id="ARBA00022842"/>
    </source>
</evidence>
<dbReference type="PANTHER" id="PTHR43281">
    <property type="entry name" value="FARNESYL DIPHOSPHATE SYNTHASE"/>
    <property type="match status" value="1"/>
</dbReference>
<organism evidence="8 9">
    <name type="scientific">Candidatus Caccoplasma intestinavium</name>
    <dbReference type="NCBI Taxonomy" id="2840716"/>
    <lineage>
        <taxon>Bacteria</taxon>
        <taxon>Pseudomonadati</taxon>
        <taxon>Bacteroidota</taxon>
        <taxon>Bacteroidia</taxon>
        <taxon>Bacteroidales</taxon>
        <taxon>Bacteroidaceae</taxon>
        <taxon>Bacteroidaceae incertae sedis</taxon>
        <taxon>Candidatus Caccoplasma</taxon>
    </lineage>
</organism>
<dbReference type="PROSITE" id="PS00723">
    <property type="entry name" value="POLYPRENYL_SYNTHASE_1"/>
    <property type="match status" value="1"/>
</dbReference>
<gene>
    <name evidence="8" type="ORF">IAD06_04700</name>
</gene>
<name>A0A9D1GEI1_9BACT</name>
<dbReference type="Proteomes" id="UP000886722">
    <property type="component" value="Unassembled WGS sequence"/>
</dbReference>
<dbReference type="InterPro" id="IPR008949">
    <property type="entry name" value="Isoprenoid_synthase_dom_sf"/>
</dbReference>
<sequence>MHTPEEFIAIVQKSIESIAYPQEPAELYNPIRYELSLGGKRIRPVLTLLACELFDGDYRNALDAATGIEIFHNFTLLHDDVMDKADIRRGKPTVHVKWNENTAILSGDAMQIIAFMHMMKTPEKSRKAVCDVFLKTSLEICEGQQYDMEFESRNDVKEEEYLDMIRLKTAVLLGGALKIGALIAGASKNDADKIYKFGENIGLAFQLRDDYLDVYGDPEIFGKNIGGDILNNKKTYMLINALRLSEGKDHDELTKWISSTDYEPAEKIAAVTALYNRLGIDRLCLEKIESYYSLCLQQLNSLTVDAARTVQLRELAARLMERNV</sequence>
<keyword evidence="4" id="KW-0479">Metal-binding</keyword>
<protein>
    <submittedName>
        <fullName evidence="8">Polyprenyl synthetase family protein</fullName>
    </submittedName>
</protein>
<evidence type="ECO:0000256" key="2">
    <source>
        <dbReference type="ARBA" id="ARBA00006706"/>
    </source>
</evidence>
<evidence type="ECO:0000256" key="6">
    <source>
        <dbReference type="ARBA" id="ARBA00023229"/>
    </source>
</evidence>
<dbReference type="InterPro" id="IPR033749">
    <property type="entry name" value="Polyprenyl_synt_CS"/>
</dbReference>
<evidence type="ECO:0000256" key="4">
    <source>
        <dbReference type="ARBA" id="ARBA00022723"/>
    </source>
</evidence>
<evidence type="ECO:0000256" key="7">
    <source>
        <dbReference type="RuleBase" id="RU004466"/>
    </source>
</evidence>
<reference evidence="8" key="2">
    <citation type="journal article" date="2021" name="PeerJ">
        <title>Extensive microbial diversity within the chicken gut microbiome revealed by metagenomics and culture.</title>
        <authorList>
            <person name="Gilroy R."/>
            <person name="Ravi A."/>
            <person name="Getino M."/>
            <person name="Pursley I."/>
            <person name="Horton D.L."/>
            <person name="Alikhan N.F."/>
            <person name="Baker D."/>
            <person name="Gharbi K."/>
            <person name="Hall N."/>
            <person name="Watson M."/>
            <person name="Adriaenssens E.M."/>
            <person name="Foster-Nyarko E."/>
            <person name="Jarju S."/>
            <person name="Secka A."/>
            <person name="Antonio M."/>
            <person name="Oren A."/>
            <person name="Chaudhuri R.R."/>
            <person name="La Ragione R."/>
            <person name="Hildebrand F."/>
            <person name="Pallen M.J."/>
        </authorList>
    </citation>
    <scope>NUCLEOTIDE SEQUENCE</scope>
    <source>
        <strain evidence="8">21143</strain>
    </source>
</reference>
<dbReference type="EMBL" id="DVKT01000034">
    <property type="protein sequence ID" value="HIT39316.1"/>
    <property type="molecule type" value="Genomic_DNA"/>
</dbReference>